<reference evidence="17" key="1">
    <citation type="submission" date="2018-02" db="EMBL/GenBank/DDBJ databases">
        <title>Hirudo verbana central nervous system transcriptome analysis of ion channel and receptor content.</title>
        <authorList>
            <person name="Northcutt A.J."/>
            <person name="Schulz D.J."/>
            <person name="Mesce K.A."/>
        </authorList>
    </citation>
    <scope>NUCLEOTIDE SEQUENCE</scope>
</reference>
<dbReference type="Gene3D" id="2.60.120.10">
    <property type="entry name" value="Jelly Rolls"/>
    <property type="match status" value="1"/>
</dbReference>
<dbReference type="AlphaFoldDB" id="A0A2S1WM55"/>
<feature type="region of interest" description="Disordered" evidence="14">
    <location>
        <begin position="24"/>
        <end position="43"/>
    </location>
</feature>
<feature type="transmembrane region" description="Helical" evidence="15">
    <location>
        <begin position="308"/>
        <end position="326"/>
    </location>
</feature>
<evidence type="ECO:0000256" key="9">
    <source>
        <dbReference type="ARBA" id="ARBA00022989"/>
    </source>
</evidence>
<keyword evidence="11 15" id="KW-0472">Membrane</keyword>
<evidence type="ECO:0000256" key="10">
    <source>
        <dbReference type="ARBA" id="ARBA00023065"/>
    </source>
</evidence>
<evidence type="ECO:0000256" key="15">
    <source>
        <dbReference type="SAM" id="Phobius"/>
    </source>
</evidence>
<dbReference type="InterPro" id="IPR014710">
    <property type="entry name" value="RmlC-like_jellyroll"/>
</dbReference>
<evidence type="ECO:0000256" key="1">
    <source>
        <dbReference type="ARBA" id="ARBA00004651"/>
    </source>
</evidence>
<dbReference type="InterPro" id="IPR050818">
    <property type="entry name" value="KCNH_animal-type"/>
</dbReference>
<evidence type="ECO:0000256" key="2">
    <source>
        <dbReference type="ARBA" id="ARBA00022448"/>
    </source>
</evidence>
<dbReference type="InterPro" id="IPR003967">
    <property type="entry name" value="K_chnl_volt-dep_ERG"/>
</dbReference>
<keyword evidence="8" id="KW-0630">Potassium</keyword>
<dbReference type="Gene3D" id="1.10.287.70">
    <property type="match status" value="1"/>
</dbReference>
<feature type="transmembrane region" description="Helical" evidence="15">
    <location>
        <begin position="82"/>
        <end position="101"/>
    </location>
</feature>
<evidence type="ECO:0000256" key="4">
    <source>
        <dbReference type="ARBA" id="ARBA00022538"/>
    </source>
</evidence>
<feature type="transmembrane region" description="Helical" evidence="15">
    <location>
        <begin position="239"/>
        <end position="263"/>
    </location>
</feature>
<evidence type="ECO:0000256" key="8">
    <source>
        <dbReference type="ARBA" id="ARBA00022958"/>
    </source>
</evidence>
<comment type="subcellular location">
    <subcellularLocation>
        <location evidence="1">Cell membrane</location>
        <topology evidence="1">Multi-pass membrane protein</topology>
    </subcellularLocation>
</comment>
<evidence type="ECO:0000256" key="12">
    <source>
        <dbReference type="ARBA" id="ARBA00023303"/>
    </source>
</evidence>
<feature type="domain" description="Cyclic nucleotide-binding" evidence="16">
    <location>
        <begin position="435"/>
        <end position="513"/>
    </location>
</feature>
<dbReference type="Pfam" id="PF00520">
    <property type="entry name" value="Ion_trans"/>
    <property type="match status" value="1"/>
</dbReference>
<name>A0A2S1WM55_9ANNE</name>
<accession>A0A2S1WM55</accession>
<dbReference type="EMBL" id="MG973398">
    <property type="protein sequence ID" value="AWJ68251.1"/>
    <property type="molecule type" value="mRNA"/>
</dbReference>
<dbReference type="InterPro" id="IPR005821">
    <property type="entry name" value="Ion_trans_dom"/>
</dbReference>
<feature type="transmembrane region" description="Helical" evidence="15">
    <location>
        <begin position="332"/>
        <end position="354"/>
    </location>
</feature>
<sequence length="673" mass="76782">MDLSGKDYVLYRGRRGCVTSPKDLKSDSFHTSEELDDGKEDSGSCANESLVFGRRSKPLNNQLVVPKTVILHYSPLKSAWDWLILILVLYVAVLTPFMAAFKTYDASKKNETLIWKNVTSTERPNKSFSTGRFLKSLIEDKFTVIDIIVDFLFFVDMLTNFRTTYLNNGELVVNPRKIAINYLKGWFIIDFFSAIPFDIVITIVKKSDTVTATNLMKSARLLRLFRVARKLDHYSEYGASLLILLMAFITLLAHWLACAFYLLAEKERLVLEHPIGWLHYLANLTGMQYVPNDVHSGPDIQSKYITSLYFTFTILTTVGFGNIAPVTDLEKIFAIVAMIIGSLANAAIFGNVATIMHRMYRGNKEYHDKSASIKDFIKFHKIPKKLARRLHESNQEAWWQTNGVDMNKVMRGFPEGMQADICLHLNKSLLTKCSVFINTSPGCLRMISLKFKLIHLPPGETLIHQNDLLNGIYFVARGTLEISRDCVVAAILTKNDILGEDANEIENKTKNSSCLGYRSKYSVRALSYCDLHKMSLPDLISIFSMYPEFAADFFRKFVVTFNISILLESFKEENLEKPRGRKQSKANQCLPPVTVLPQIASSQSSLMSQSSFAQSLMWDNSDFQTFNINFLEKKFQREHLKEIKRRIDKLQKQLVQFEGCIQKKMASILESLS</sequence>
<evidence type="ECO:0000313" key="17">
    <source>
        <dbReference type="EMBL" id="AWJ68251.1"/>
    </source>
</evidence>
<keyword evidence="4" id="KW-0633">Potassium transport</keyword>
<dbReference type="CDD" id="cd00038">
    <property type="entry name" value="CAP_ED"/>
    <property type="match status" value="1"/>
</dbReference>
<dbReference type="FunFam" id="1.10.287.70:FF:000275">
    <property type="entry name" value="Potassium voltage-gated channel subfamily H member 8"/>
    <property type="match status" value="1"/>
</dbReference>
<keyword evidence="13" id="KW-0175">Coiled coil</keyword>
<evidence type="ECO:0000256" key="3">
    <source>
        <dbReference type="ARBA" id="ARBA00022475"/>
    </source>
</evidence>
<keyword evidence="3" id="KW-1003">Cell membrane</keyword>
<dbReference type="SUPFAM" id="SSF81324">
    <property type="entry name" value="Voltage-gated potassium channels"/>
    <property type="match status" value="1"/>
</dbReference>
<dbReference type="SUPFAM" id="SSF51206">
    <property type="entry name" value="cAMP-binding domain-like"/>
    <property type="match status" value="1"/>
</dbReference>
<dbReference type="PRINTS" id="PR01470">
    <property type="entry name" value="ERGCHANNEL"/>
</dbReference>
<keyword evidence="6" id="KW-0631">Potassium channel</keyword>
<dbReference type="InterPro" id="IPR018490">
    <property type="entry name" value="cNMP-bd_dom_sf"/>
</dbReference>
<evidence type="ECO:0000256" key="13">
    <source>
        <dbReference type="SAM" id="Coils"/>
    </source>
</evidence>
<dbReference type="GO" id="GO:0042391">
    <property type="term" value="P:regulation of membrane potential"/>
    <property type="evidence" value="ECO:0007669"/>
    <property type="project" value="TreeGrafter"/>
</dbReference>
<dbReference type="PRINTS" id="PR01463">
    <property type="entry name" value="EAGCHANLFMLY"/>
</dbReference>
<dbReference type="InterPro" id="IPR000595">
    <property type="entry name" value="cNMP-bd_dom"/>
</dbReference>
<dbReference type="GO" id="GO:0005242">
    <property type="term" value="F:inward rectifier potassium channel activity"/>
    <property type="evidence" value="ECO:0007669"/>
    <property type="project" value="TreeGrafter"/>
</dbReference>
<keyword evidence="5 15" id="KW-0812">Transmembrane</keyword>
<evidence type="ECO:0000259" key="16">
    <source>
        <dbReference type="PROSITE" id="PS50042"/>
    </source>
</evidence>
<feature type="compositionally biased region" description="Basic and acidic residues" evidence="14">
    <location>
        <begin position="24"/>
        <end position="33"/>
    </location>
</feature>
<proteinExistence type="evidence at transcript level"/>
<organism evidence="17">
    <name type="scientific">Hirudo verbana</name>
    <dbReference type="NCBI Taxonomy" id="311461"/>
    <lineage>
        <taxon>Eukaryota</taxon>
        <taxon>Metazoa</taxon>
        <taxon>Spiralia</taxon>
        <taxon>Lophotrochozoa</taxon>
        <taxon>Annelida</taxon>
        <taxon>Clitellata</taxon>
        <taxon>Hirudinea</taxon>
        <taxon>Hirudinida</taxon>
        <taxon>Hirudiniformes</taxon>
        <taxon>Hirudinidae</taxon>
        <taxon>Hirudo</taxon>
    </lineage>
</organism>
<keyword evidence="2" id="KW-0813">Transport</keyword>
<keyword evidence="7" id="KW-0851">Voltage-gated channel</keyword>
<protein>
    <submittedName>
        <fullName evidence="17">Putative potassium voltage-gated channel KCNH 8</fullName>
    </submittedName>
</protein>
<dbReference type="PROSITE" id="PS50042">
    <property type="entry name" value="CNMP_BINDING_3"/>
    <property type="match status" value="1"/>
</dbReference>
<dbReference type="PANTHER" id="PTHR10217:SF548">
    <property type="entry name" value="GH12235P"/>
    <property type="match status" value="1"/>
</dbReference>
<dbReference type="Gene3D" id="1.10.1200.260">
    <property type="match status" value="1"/>
</dbReference>
<evidence type="ECO:0000256" key="5">
    <source>
        <dbReference type="ARBA" id="ARBA00022692"/>
    </source>
</evidence>
<evidence type="ECO:0000256" key="14">
    <source>
        <dbReference type="SAM" id="MobiDB-lite"/>
    </source>
</evidence>
<dbReference type="SMART" id="SM00100">
    <property type="entry name" value="cNMP"/>
    <property type="match status" value="1"/>
</dbReference>
<dbReference type="PANTHER" id="PTHR10217">
    <property type="entry name" value="VOLTAGE AND LIGAND GATED POTASSIUM CHANNEL"/>
    <property type="match status" value="1"/>
</dbReference>
<feature type="coiled-coil region" evidence="13">
    <location>
        <begin position="633"/>
        <end position="660"/>
    </location>
</feature>
<evidence type="ECO:0000256" key="6">
    <source>
        <dbReference type="ARBA" id="ARBA00022826"/>
    </source>
</evidence>
<evidence type="ECO:0000256" key="7">
    <source>
        <dbReference type="ARBA" id="ARBA00022882"/>
    </source>
</evidence>
<dbReference type="Pfam" id="PF00027">
    <property type="entry name" value="cNMP_binding"/>
    <property type="match status" value="1"/>
</dbReference>
<keyword evidence="12" id="KW-0407">Ion channel</keyword>
<dbReference type="InterPro" id="IPR003938">
    <property type="entry name" value="K_chnl_volt-dep_EAG/ELK/ERG"/>
</dbReference>
<keyword evidence="9 15" id="KW-1133">Transmembrane helix</keyword>
<dbReference type="GO" id="GO:0005886">
    <property type="term" value="C:plasma membrane"/>
    <property type="evidence" value="ECO:0007669"/>
    <property type="project" value="UniProtKB-SubCell"/>
</dbReference>
<dbReference type="GO" id="GO:0034702">
    <property type="term" value="C:monoatomic ion channel complex"/>
    <property type="evidence" value="ECO:0007669"/>
    <property type="project" value="UniProtKB-KW"/>
</dbReference>
<evidence type="ECO:0000256" key="11">
    <source>
        <dbReference type="ARBA" id="ARBA00023136"/>
    </source>
</evidence>
<keyword evidence="10" id="KW-0406">Ion transport</keyword>
<feature type="transmembrane region" description="Helical" evidence="15">
    <location>
        <begin position="185"/>
        <end position="204"/>
    </location>
</feature>